<dbReference type="PANTHER" id="PTHR32039:SF7">
    <property type="entry name" value="COMPETENCE PROTEIN COMM"/>
    <property type="match status" value="1"/>
</dbReference>
<dbReference type="InterPro" id="IPR027417">
    <property type="entry name" value="P-loop_NTPase"/>
</dbReference>
<dbReference type="InterPro" id="IPR003593">
    <property type="entry name" value="AAA+_ATPase"/>
</dbReference>
<feature type="domain" description="AAA+ ATPase" evidence="2">
    <location>
        <begin position="207"/>
        <end position="379"/>
    </location>
</feature>
<sequence>MVQRITTFAFDGIEAKPVDVQVQLIGGNPQFTIVGLPDKAVAESRERVRAAFSGIGLALPPKRIIVNLAPADLPKEGSHYDLAIALALLASIGAIAADALQGMSAVGELSLDGRLEPTYGALPAAMAAEAMDLTLICPETSGPEAAWAGGHVLPIRSLLTFVNHAAGHQVIAPAKAGDVIERNTGPDLRDVKGQEGAKRALEIAAAGGHNLLFSGPPGSGKSMLATRLPGLLPALTPKELLEVSQIQSIAGMLEQGQLSRDRPYRAPHHSASMAAMVGGGTKARPGEVSLAHHGVLFLDELPEFQNQVLEALRQPLESGEAVISRANRHVRYPARFQLVAAMNPCRCGGGPSEANCRKKPRCLQDYQGRLSGPFLDRIDLFCQTPPVTAMDLTLPPPSEGTKEVAVRVRKARDIQAKRLNQIGGTARPVNADLPTHVLDDVCAIDAEGRTLLNQAATQFALSARAYHRVLKLSRTIADLDQSPDIRRHHLAEALTYRWRDPATVGVNLPAY</sequence>
<dbReference type="InterPro" id="IPR000523">
    <property type="entry name" value="Mg_chelatse_chII-like_cat_dom"/>
</dbReference>
<dbReference type="Proteomes" id="UP001596303">
    <property type="component" value="Unassembled WGS sequence"/>
</dbReference>
<dbReference type="SUPFAM" id="SSF54211">
    <property type="entry name" value="Ribosomal protein S5 domain 2-like"/>
    <property type="match status" value="1"/>
</dbReference>
<dbReference type="Gene3D" id="3.30.230.10">
    <property type="match status" value="1"/>
</dbReference>
<dbReference type="RefSeq" id="WP_377377722.1">
    <property type="nucleotide sequence ID" value="NZ_JBHSSW010000009.1"/>
</dbReference>
<gene>
    <name evidence="3" type="ORF">ACFQDM_07910</name>
</gene>
<comment type="caution">
    <text evidence="3">The sequence shown here is derived from an EMBL/GenBank/DDBJ whole genome shotgun (WGS) entry which is preliminary data.</text>
</comment>
<evidence type="ECO:0000259" key="2">
    <source>
        <dbReference type="SMART" id="SM00382"/>
    </source>
</evidence>
<dbReference type="NCBIfam" id="TIGR00368">
    <property type="entry name" value="YifB family Mg chelatase-like AAA ATPase"/>
    <property type="match status" value="1"/>
</dbReference>
<dbReference type="PANTHER" id="PTHR32039">
    <property type="entry name" value="MAGNESIUM-CHELATASE SUBUNIT CHLI"/>
    <property type="match status" value="1"/>
</dbReference>
<accession>A0ABW1S912</accession>
<dbReference type="Pfam" id="PF13335">
    <property type="entry name" value="Mg_chelatase_C"/>
    <property type="match status" value="1"/>
</dbReference>
<dbReference type="InterPro" id="IPR020568">
    <property type="entry name" value="Ribosomal_Su5_D2-typ_SF"/>
</dbReference>
<keyword evidence="4" id="KW-1185">Reference proteome</keyword>
<reference evidence="4" key="1">
    <citation type="journal article" date="2019" name="Int. J. Syst. Evol. Microbiol.">
        <title>The Global Catalogue of Microorganisms (GCM) 10K type strain sequencing project: providing services to taxonomists for standard genome sequencing and annotation.</title>
        <authorList>
            <consortium name="The Broad Institute Genomics Platform"/>
            <consortium name="The Broad Institute Genome Sequencing Center for Infectious Disease"/>
            <person name="Wu L."/>
            <person name="Ma J."/>
        </authorList>
    </citation>
    <scope>NUCLEOTIDE SEQUENCE [LARGE SCALE GENOMIC DNA]</scope>
    <source>
        <strain evidence="4">CGMCC-1.15741</strain>
    </source>
</reference>
<proteinExistence type="inferred from homology"/>
<evidence type="ECO:0000256" key="1">
    <source>
        <dbReference type="ARBA" id="ARBA00006354"/>
    </source>
</evidence>
<evidence type="ECO:0000313" key="3">
    <source>
        <dbReference type="EMBL" id="MFC6197998.1"/>
    </source>
</evidence>
<dbReference type="Pfam" id="PF13541">
    <property type="entry name" value="ChlI"/>
    <property type="match status" value="1"/>
</dbReference>
<dbReference type="Gene3D" id="3.40.50.300">
    <property type="entry name" value="P-loop containing nucleotide triphosphate hydrolases"/>
    <property type="match status" value="1"/>
</dbReference>
<dbReference type="InterPro" id="IPR014721">
    <property type="entry name" value="Ribsml_uS5_D2-typ_fold_subgr"/>
</dbReference>
<dbReference type="SMART" id="SM00382">
    <property type="entry name" value="AAA"/>
    <property type="match status" value="1"/>
</dbReference>
<dbReference type="SUPFAM" id="SSF52540">
    <property type="entry name" value="P-loop containing nucleoside triphosphate hydrolases"/>
    <property type="match status" value="1"/>
</dbReference>
<dbReference type="CDD" id="cd00009">
    <property type="entry name" value="AAA"/>
    <property type="match status" value="1"/>
</dbReference>
<dbReference type="InterPro" id="IPR004482">
    <property type="entry name" value="Mg_chelat-rel"/>
</dbReference>
<dbReference type="EMBL" id="JBHSSW010000009">
    <property type="protein sequence ID" value="MFC6197998.1"/>
    <property type="molecule type" value="Genomic_DNA"/>
</dbReference>
<dbReference type="Pfam" id="PF01078">
    <property type="entry name" value="Mg_chelatase"/>
    <property type="match status" value="1"/>
</dbReference>
<comment type="similarity">
    <text evidence="1">Belongs to the Mg-chelatase subunits D/I family. ComM subfamily.</text>
</comment>
<evidence type="ECO:0000313" key="4">
    <source>
        <dbReference type="Proteomes" id="UP001596303"/>
    </source>
</evidence>
<protein>
    <submittedName>
        <fullName evidence="3">YifB family Mg chelatase-like AAA ATPase</fullName>
    </submittedName>
</protein>
<name>A0ABW1S912_9PROT</name>
<dbReference type="InterPro" id="IPR045006">
    <property type="entry name" value="CHLI-like"/>
</dbReference>
<organism evidence="3 4">
    <name type="scientific">Ponticaulis profundi</name>
    <dbReference type="NCBI Taxonomy" id="2665222"/>
    <lineage>
        <taxon>Bacteria</taxon>
        <taxon>Pseudomonadati</taxon>
        <taxon>Pseudomonadota</taxon>
        <taxon>Alphaproteobacteria</taxon>
        <taxon>Hyphomonadales</taxon>
        <taxon>Hyphomonadaceae</taxon>
        <taxon>Ponticaulis</taxon>
    </lineage>
</organism>
<dbReference type="InterPro" id="IPR025158">
    <property type="entry name" value="Mg_chelat-rel_C"/>
</dbReference>